<evidence type="ECO:0000256" key="5">
    <source>
        <dbReference type="ARBA" id="ARBA00023128"/>
    </source>
</evidence>
<keyword evidence="5" id="KW-0496">Mitochondrion</keyword>
<accession>A0A5N6GHS2</accession>
<dbReference type="GO" id="GO:0005739">
    <property type="term" value="C:mitochondrion"/>
    <property type="evidence" value="ECO:0007669"/>
    <property type="project" value="UniProtKB-SubCell"/>
</dbReference>
<evidence type="ECO:0000256" key="3">
    <source>
        <dbReference type="ARBA" id="ARBA00004370"/>
    </source>
</evidence>
<keyword evidence="4" id="KW-0256">Endoplasmic reticulum</keyword>
<dbReference type="PANTHER" id="PTHR48182">
    <property type="entry name" value="PROTEIN SERAC1"/>
    <property type="match status" value="1"/>
</dbReference>
<comment type="subcellular location">
    <subcellularLocation>
        <location evidence="2">Endoplasmic reticulum</location>
    </subcellularLocation>
    <subcellularLocation>
        <location evidence="3">Membrane</location>
    </subcellularLocation>
    <subcellularLocation>
        <location evidence="1">Mitochondrion</location>
    </subcellularLocation>
</comment>
<dbReference type="InterPro" id="IPR052374">
    <property type="entry name" value="SERAC1"/>
</dbReference>
<dbReference type="GO" id="GO:0005783">
    <property type="term" value="C:endoplasmic reticulum"/>
    <property type="evidence" value="ECO:0007669"/>
    <property type="project" value="UniProtKB-SubCell"/>
</dbReference>
<dbReference type="VEuPathDB" id="FungiDB:F9C07_2260563"/>
<name>A0A5N6GHS2_ASPFL</name>
<keyword evidence="6" id="KW-0472">Membrane</keyword>
<evidence type="ECO:0000256" key="2">
    <source>
        <dbReference type="ARBA" id="ARBA00004240"/>
    </source>
</evidence>
<dbReference type="GO" id="GO:0016020">
    <property type="term" value="C:membrane"/>
    <property type="evidence" value="ECO:0007669"/>
    <property type="project" value="UniProtKB-SubCell"/>
</dbReference>
<organism evidence="7">
    <name type="scientific">Aspergillus flavus</name>
    <dbReference type="NCBI Taxonomy" id="5059"/>
    <lineage>
        <taxon>Eukaryota</taxon>
        <taxon>Fungi</taxon>
        <taxon>Dikarya</taxon>
        <taxon>Ascomycota</taxon>
        <taxon>Pezizomycotina</taxon>
        <taxon>Eurotiomycetes</taxon>
        <taxon>Eurotiomycetidae</taxon>
        <taxon>Eurotiales</taxon>
        <taxon>Aspergillaceae</taxon>
        <taxon>Aspergillus</taxon>
        <taxon>Aspergillus subgen. Circumdati</taxon>
    </lineage>
</organism>
<protein>
    <submittedName>
        <fullName evidence="7">Uncharacterized protein</fullName>
    </submittedName>
</protein>
<proteinExistence type="predicted"/>
<reference evidence="7" key="1">
    <citation type="submission" date="2019-04" db="EMBL/GenBank/DDBJ databases">
        <title>Friends and foes A comparative genomics study of 23 Aspergillus species from section Flavi.</title>
        <authorList>
            <consortium name="DOE Joint Genome Institute"/>
            <person name="Kjaerbolling I."/>
            <person name="Vesth T."/>
            <person name="Frisvad J.C."/>
            <person name="Nybo J.L."/>
            <person name="Theobald S."/>
            <person name="Kildgaard S."/>
            <person name="Isbrandt T."/>
            <person name="Kuo A."/>
            <person name="Sato A."/>
            <person name="Lyhne E.K."/>
            <person name="Kogle M.E."/>
            <person name="Wiebenga A."/>
            <person name="Kun R.S."/>
            <person name="Lubbers R.J."/>
            <person name="Makela M.R."/>
            <person name="Barry K."/>
            <person name="Chovatia M."/>
            <person name="Clum A."/>
            <person name="Daum C."/>
            <person name="Haridas S."/>
            <person name="He G."/>
            <person name="LaButti K."/>
            <person name="Lipzen A."/>
            <person name="Mondo S."/>
            <person name="Riley R."/>
            <person name="Salamov A."/>
            <person name="Simmons B.A."/>
            <person name="Magnuson J.K."/>
            <person name="Henrissat B."/>
            <person name="Mortensen U.H."/>
            <person name="Larsen T.O."/>
            <person name="Devries R.P."/>
            <person name="Grigoriev I.V."/>
            <person name="Machida M."/>
            <person name="Baker S.E."/>
            <person name="Andersen M.R."/>
        </authorList>
    </citation>
    <scope>NUCLEOTIDE SEQUENCE [LARGE SCALE GENOMIC DNA]</scope>
    <source>
        <strain evidence="7">CBS 121.62</strain>
    </source>
</reference>
<sequence length="299" mass="33495">MKVSFPRWSVCTCLRPVGSLCAQFHLFYYTKAGIIVIHGPRPHVCHATWTAPDSNMPWPKALLPGILPGARILTYEYGVYVADWPRAALRELVADYASDLQTCLSYFQKRDATNGRPILFVCHSLEPHVDNLLSSTRGIVFLETPHNTAGLARWIECTFRSMGTTQEWNSDFVNILDNDTKALVQTQEGFSVVPRDSAAPDGYDSIGIRSSHEDMTKFSRIDDPSFIAICGKLREWVKDMDVTQMARSRLSYGDSPPAHLAFQYGDNSKQYNQFGPGTQNIIGSHQYLSEGNMSFSIVS</sequence>
<evidence type="ECO:0000256" key="4">
    <source>
        <dbReference type="ARBA" id="ARBA00022824"/>
    </source>
</evidence>
<dbReference type="AlphaFoldDB" id="A0A5N6GHS2"/>
<evidence type="ECO:0000313" key="7">
    <source>
        <dbReference type="EMBL" id="KAB8240719.1"/>
    </source>
</evidence>
<dbReference type="Proteomes" id="UP000325434">
    <property type="component" value="Unassembled WGS sequence"/>
</dbReference>
<evidence type="ECO:0000256" key="6">
    <source>
        <dbReference type="ARBA" id="ARBA00023136"/>
    </source>
</evidence>
<dbReference type="EMBL" id="ML734721">
    <property type="protein sequence ID" value="KAB8240719.1"/>
    <property type="molecule type" value="Genomic_DNA"/>
</dbReference>
<gene>
    <name evidence="7" type="ORF">BDV35DRAFT_385577</name>
</gene>
<dbReference type="PANTHER" id="PTHR48182:SF2">
    <property type="entry name" value="PROTEIN SERAC1"/>
    <property type="match status" value="1"/>
</dbReference>
<evidence type="ECO:0000256" key="1">
    <source>
        <dbReference type="ARBA" id="ARBA00004173"/>
    </source>
</evidence>
<dbReference type="VEuPathDB" id="FungiDB:AFLA_008595"/>